<protein>
    <submittedName>
        <fullName evidence="2">Uncharacterized protein</fullName>
    </submittedName>
</protein>
<reference evidence="2" key="1">
    <citation type="journal article" date="2008" name="Nature">
        <title>The amphioxus genome and the evolution of the chordate karyotype.</title>
        <authorList>
            <consortium name="US DOE Joint Genome Institute (JGI-PGF)"/>
            <person name="Putnam N.H."/>
            <person name="Butts T."/>
            <person name="Ferrier D.E.K."/>
            <person name="Furlong R.F."/>
            <person name="Hellsten U."/>
            <person name="Kawashima T."/>
            <person name="Robinson-Rechavi M."/>
            <person name="Shoguchi E."/>
            <person name="Terry A."/>
            <person name="Yu J.-K."/>
            <person name="Benito-Gutierrez E.L."/>
            <person name="Dubchak I."/>
            <person name="Garcia-Fernandez J."/>
            <person name="Gibson-Brown J.J."/>
            <person name="Grigoriev I.V."/>
            <person name="Horton A.C."/>
            <person name="de Jong P.J."/>
            <person name="Jurka J."/>
            <person name="Kapitonov V.V."/>
            <person name="Kohara Y."/>
            <person name="Kuroki Y."/>
            <person name="Lindquist E."/>
            <person name="Lucas S."/>
            <person name="Osoegawa K."/>
            <person name="Pennacchio L.A."/>
            <person name="Salamov A.A."/>
            <person name="Satou Y."/>
            <person name="Sauka-Spengler T."/>
            <person name="Schmutz J."/>
            <person name="Shin-I T."/>
            <person name="Toyoda A."/>
            <person name="Bronner-Fraser M."/>
            <person name="Fujiyama A."/>
            <person name="Holland L.Z."/>
            <person name="Holland P.W.H."/>
            <person name="Satoh N."/>
            <person name="Rokhsar D.S."/>
        </authorList>
    </citation>
    <scope>NUCLEOTIDE SEQUENCE [LARGE SCALE GENOMIC DNA]</scope>
    <source>
        <strain evidence="2">S238N-H82</strain>
        <tissue evidence="2">Testes</tissue>
    </source>
</reference>
<gene>
    <name evidence="2" type="ORF">BRAFLDRAFT_75736</name>
</gene>
<name>C3ZC44_BRAFL</name>
<sequence>MHYKKPPQNCGNSRNHSSKNSDRKFRHKAGTGNNEDTAMSNDEEQVYVAGYVPIALLKQYQKCNYNAAAVGAKRKRTVIDDEFKEFEDVLDGEFLTNINYDLGQVILVMKNIEGIRSTAEFGGKLRQAETKLKNRTAFPVEDYINTLSDEIVSSSETPRSSLEGVAVGDSPYARGTPENSDNQRYLINNLWSSPDPKDTGLISSPLL</sequence>
<dbReference type="EMBL" id="GG666606">
    <property type="protein sequence ID" value="EEN49816.1"/>
    <property type="molecule type" value="Genomic_DNA"/>
</dbReference>
<proteinExistence type="predicted"/>
<accession>C3ZC44</accession>
<dbReference type="AlphaFoldDB" id="C3ZC44"/>
<evidence type="ECO:0000256" key="1">
    <source>
        <dbReference type="SAM" id="MobiDB-lite"/>
    </source>
</evidence>
<evidence type="ECO:0000313" key="2">
    <source>
        <dbReference type="EMBL" id="EEN49816.1"/>
    </source>
</evidence>
<feature type="region of interest" description="Disordered" evidence="1">
    <location>
        <begin position="155"/>
        <end position="181"/>
    </location>
</feature>
<dbReference type="InParanoid" id="C3ZC44"/>
<organism>
    <name type="scientific">Branchiostoma floridae</name>
    <name type="common">Florida lancelet</name>
    <name type="synonym">Amphioxus</name>
    <dbReference type="NCBI Taxonomy" id="7739"/>
    <lineage>
        <taxon>Eukaryota</taxon>
        <taxon>Metazoa</taxon>
        <taxon>Chordata</taxon>
        <taxon>Cephalochordata</taxon>
        <taxon>Leptocardii</taxon>
        <taxon>Amphioxiformes</taxon>
        <taxon>Branchiostomatidae</taxon>
        <taxon>Branchiostoma</taxon>
    </lineage>
</organism>
<feature type="region of interest" description="Disordered" evidence="1">
    <location>
        <begin position="1"/>
        <end position="38"/>
    </location>
</feature>